<dbReference type="Proteomes" id="UP000572722">
    <property type="component" value="Unassembled WGS sequence"/>
</dbReference>
<evidence type="ECO:0000313" key="2">
    <source>
        <dbReference type="Proteomes" id="UP000572722"/>
    </source>
</evidence>
<accession>A0AAE5LGE5</accession>
<evidence type="ECO:0000313" key="1">
    <source>
        <dbReference type="EMBL" id="NOI79269.1"/>
    </source>
</evidence>
<organism evidence="1 2">
    <name type="scientific">Vibrio tubiashii</name>
    <dbReference type="NCBI Taxonomy" id="29498"/>
    <lineage>
        <taxon>Bacteria</taxon>
        <taxon>Pseudomonadati</taxon>
        <taxon>Pseudomonadota</taxon>
        <taxon>Gammaproteobacteria</taxon>
        <taxon>Vibrionales</taxon>
        <taxon>Vibrionaceae</taxon>
        <taxon>Vibrio</taxon>
        <taxon>Vibrio oreintalis group</taxon>
    </lineage>
</organism>
<dbReference type="InterPro" id="IPR046897">
    <property type="entry name" value="ABC-3C_MC6"/>
</dbReference>
<sequence>MIMPSKIIKPIDSLLCISAFVLDTLQKADSLDFDELLDDLNHTYPKEISVERLQQCLDFLFIINKLGVENETYKIVLR</sequence>
<dbReference type="Pfam" id="PF20293">
    <property type="entry name" value="MC6"/>
    <property type="match status" value="1"/>
</dbReference>
<comment type="caution">
    <text evidence="1">The sequence shown here is derived from an EMBL/GenBank/DDBJ whole genome shotgun (WGS) entry which is preliminary data.</text>
</comment>
<reference evidence="1 2" key="1">
    <citation type="submission" date="2019-08" db="EMBL/GenBank/DDBJ databases">
        <title>Draft genome sequencing and comparative genomics of hatchery-associated Vibrios.</title>
        <authorList>
            <person name="Kehlet-Delgado H."/>
            <person name="Mueller R.S."/>
        </authorList>
    </citation>
    <scope>NUCLEOTIDE SEQUENCE [LARGE SCALE GENOMIC DNA]</scope>
    <source>
        <strain evidence="1 2">01-65-5-1</strain>
    </source>
</reference>
<dbReference type="AlphaFoldDB" id="A0AAE5LGE5"/>
<name>A0AAE5LGE5_9VIBR</name>
<dbReference type="EMBL" id="VTXO01000001">
    <property type="protein sequence ID" value="NOI79269.1"/>
    <property type="molecule type" value="Genomic_DNA"/>
</dbReference>
<gene>
    <name evidence="1" type="ORF">F0237_01255</name>
</gene>
<protein>
    <submittedName>
        <fullName evidence="1">Uncharacterized protein</fullName>
    </submittedName>
</protein>
<proteinExistence type="predicted"/>